<dbReference type="EMBL" id="NDIQ01000022">
    <property type="protein sequence ID" value="PRT56875.1"/>
    <property type="molecule type" value="Genomic_DNA"/>
</dbReference>
<comment type="subcellular location">
    <subcellularLocation>
        <location evidence="1">Cytoplasm</location>
    </subcellularLocation>
</comment>
<keyword evidence="7" id="KW-1185">Reference proteome</keyword>
<dbReference type="Pfam" id="PF16561">
    <property type="entry name" value="AMPK1_CBM"/>
    <property type="match status" value="1"/>
</dbReference>
<keyword evidence="6" id="KW-0808">Transferase</keyword>
<dbReference type="InterPro" id="IPR006828">
    <property type="entry name" value="ASC_dom"/>
</dbReference>
<dbReference type="AlphaFoldDB" id="A0A2T0FPG6"/>
<evidence type="ECO:0000256" key="2">
    <source>
        <dbReference type="ARBA" id="ARBA00010926"/>
    </source>
</evidence>
<accession>A0A2T0FPG6</accession>
<evidence type="ECO:0000313" key="6">
    <source>
        <dbReference type="EMBL" id="PRT56875.1"/>
    </source>
</evidence>
<gene>
    <name evidence="6" type="ORF">B9G98_04495</name>
</gene>
<dbReference type="RefSeq" id="XP_024666820.1">
    <property type="nucleotide sequence ID" value="XM_024811052.1"/>
</dbReference>
<dbReference type="Proteomes" id="UP000238350">
    <property type="component" value="Unassembled WGS sequence"/>
</dbReference>
<dbReference type="OrthoDB" id="531008at2759"/>
<feature type="region of interest" description="Disordered" evidence="4">
    <location>
        <begin position="1"/>
        <end position="123"/>
    </location>
</feature>
<dbReference type="CDD" id="cd02859">
    <property type="entry name" value="E_set_AMPKbeta_like_N"/>
    <property type="match status" value="1"/>
</dbReference>
<keyword evidence="6" id="KW-0418">Kinase</keyword>
<dbReference type="SUPFAM" id="SSF81296">
    <property type="entry name" value="E set domains"/>
    <property type="match status" value="1"/>
</dbReference>
<organism evidence="6 7">
    <name type="scientific">Wickerhamiella sorbophila</name>
    <dbReference type="NCBI Taxonomy" id="45607"/>
    <lineage>
        <taxon>Eukaryota</taxon>
        <taxon>Fungi</taxon>
        <taxon>Dikarya</taxon>
        <taxon>Ascomycota</taxon>
        <taxon>Saccharomycotina</taxon>
        <taxon>Dipodascomycetes</taxon>
        <taxon>Dipodascales</taxon>
        <taxon>Trichomonascaceae</taxon>
        <taxon>Wickerhamiella</taxon>
    </lineage>
</organism>
<dbReference type="STRING" id="45607.A0A2T0FPG6"/>
<dbReference type="FunFam" id="2.60.40.10:FF:000562">
    <property type="entry name" value="Snf1 kinase complex beta-subunit Gal83"/>
    <property type="match status" value="1"/>
</dbReference>
<dbReference type="GO" id="GO:0019901">
    <property type="term" value="F:protein kinase binding"/>
    <property type="evidence" value="ECO:0007669"/>
    <property type="project" value="TreeGrafter"/>
</dbReference>
<comment type="similarity">
    <text evidence="2">Belongs to the 5'-AMP-activated protein kinase beta subunit family.</text>
</comment>
<dbReference type="SMART" id="SM01010">
    <property type="entry name" value="AMPKBI"/>
    <property type="match status" value="1"/>
</dbReference>
<dbReference type="GO" id="GO:0140767">
    <property type="term" value="F:enzyme-substrate adaptor activity"/>
    <property type="evidence" value="ECO:0007669"/>
    <property type="project" value="UniProtKB-ARBA"/>
</dbReference>
<evidence type="ECO:0000256" key="3">
    <source>
        <dbReference type="ARBA" id="ARBA00022490"/>
    </source>
</evidence>
<evidence type="ECO:0000256" key="4">
    <source>
        <dbReference type="SAM" id="MobiDB-lite"/>
    </source>
</evidence>
<dbReference type="PANTHER" id="PTHR10343:SF84">
    <property type="entry name" value="5'-AMP-ACTIVATED PROTEIN KINASE SUBUNIT BETA-1"/>
    <property type="match status" value="1"/>
</dbReference>
<dbReference type="Pfam" id="PF04739">
    <property type="entry name" value="AMPKBI"/>
    <property type="match status" value="1"/>
</dbReference>
<dbReference type="Gene3D" id="6.20.250.60">
    <property type="match status" value="1"/>
</dbReference>
<evidence type="ECO:0000313" key="7">
    <source>
        <dbReference type="Proteomes" id="UP000238350"/>
    </source>
</evidence>
<dbReference type="GO" id="GO:0007165">
    <property type="term" value="P:signal transduction"/>
    <property type="evidence" value="ECO:0007669"/>
    <property type="project" value="UniProtKB-ARBA"/>
</dbReference>
<evidence type="ECO:0000259" key="5">
    <source>
        <dbReference type="SMART" id="SM01010"/>
    </source>
</evidence>
<sequence length="335" mass="36953">MGNSSSQDTMLHEGEGGEYNAPESPAPINIEGSNPPGISPPVSPRVQPFLEGEDPDHRGMPADANSSGLPVLKPLTSEEGSSPRPRARRRSTLMLEGEDEDINMRDAAADPDGPMSRAASGDQLELERMPAQNTGSEGLVETVIEWKQGGNDVYVTGSFTGWRQMIPLHQNEPGKFTVVLKLAPGTHRLRFVVDGELRTSDYMYTATDSMGNLLNYMEVQPRNGLEYWAVEEEEEVPEEELEYVQVIPEIFANIEALDRLSSQDFTTPPQLPPHLDGVILNANWNEKDNNSVLPIPNHVILNHLATTSIRHNVLAVASVSRYSSKYVTQILYTPL</sequence>
<dbReference type="InterPro" id="IPR032640">
    <property type="entry name" value="AMPK1_CBM"/>
</dbReference>
<comment type="caution">
    <text evidence="6">The sequence shown here is derived from an EMBL/GenBank/DDBJ whole genome shotgun (WGS) entry which is preliminary data.</text>
</comment>
<evidence type="ECO:0000256" key="1">
    <source>
        <dbReference type="ARBA" id="ARBA00004496"/>
    </source>
</evidence>
<reference evidence="6 7" key="1">
    <citation type="submission" date="2017-04" db="EMBL/GenBank/DDBJ databases">
        <title>Genome sequencing of [Candida] sorbophila.</title>
        <authorList>
            <person name="Ahn J.O."/>
        </authorList>
    </citation>
    <scope>NUCLEOTIDE SEQUENCE [LARGE SCALE GENOMIC DNA]</scope>
    <source>
        <strain evidence="6 7">DS02</strain>
    </source>
</reference>
<dbReference type="SUPFAM" id="SSF160219">
    <property type="entry name" value="AMPKBI-like"/>
    <property type="match status" value="1"/>
</dbReference>
<dbReference type="GO" id="GO:0001403">
    <property type="term" value="P:invasive growth in response to glucose limitation"/>
    <property type="evidence" value="ECO:0007669"/>
    <property type="project" value="UniProtKB-ARBA"/>
</dbReference>
<dbReference type="GO" id="GO:0005634">
    <property type="term" value="C:nucleus"/>
    <property type="evidence" value="ECO:0007669"/>
    <property type="project" value="TreeGrafter"/>
</dbReference>
<dbReference type="InterPro" id="IPR037256">
    <property type="entry name" value="ASC_dom_sf"/>
</dbReference>
<dbReference type="PANTHER" id="PTHR10343">
    <property type="entry name" value="5'-AMP-ACTIVATED PROTEIN KINASE , BETA SUBUNIT"/>
    <property type="match status" value="1"/>
</dbReference>
<name>A0A2T0FPG6_9ASCO</name>
<dbReference type="InterPro" id="IPR013783">
    <property type="entry name" value="Ig-like_fold"/>
</dbReference>
<dbReference type="GO" id="GO:0016301">
    <property type="term" value="F:kinase activity"/>
    <property type="evidence" value="ECO:0007669"/>
    <property type="project" value="UniProtKB-KW"/>
</dbReference>
<dbReference type="Gene3D" id="2.60.40.10">
    <property type="entry name" value="Immunoglobulins"/>
    <property type="match status" value="1"/>
</dbReference>
<dbReference type="GO" id="GO:0031588">
    <property type="term" value="C:nucleotide-activated protein kinase complex"/>
    <property type="evidence" value="ECO:0007669"/>
    <property type="project" value="TreeGrafter"/>
</dbReference>
<dbReference type="GeneID" id="36518243"/>
<proteinExistence type="inferred from homology"/>
<feature type="domain" description="Association with the SNF1 complex (ASC)" evidence="5">
    <location>
        <begin position="236"/>
        <end position="335"/>
    </location>
</feature>
<dbReference type="GO" id="GO:0005737">
    <property type="term" value="C:cytoplasm"/>
    <property type="evidence" value="ECO:0007669"/>
    <property type="project" value="UniProtKB-SubCell"/>
</dbReference>
<protein>
    <submittedName>
        <fullName evidence="6">SNF1 protein kinase subunit beta-3</fullName>
    </submittedName>
</protein>
<dbReference type="InterPro" id="IPR050827">
    <property type="entry name" value="CRP1_MDG1_kinase"/>
</dbReference>
<dbReference type="InterPro" id="IPR014756">
    <property type="entry name" value="Ig_E-set"/>
</dbReference>
<keyword evidence="3" id="KW-0963">Cytoplasm</keyword>